<keyword evidence="1" id="KW-0732">Signal</keyword>
<protein>
    <recommendedName>
        <fullName evidence="4">Outer membrane protein beta-barrel domain-containing protein</fullName>
    </recommendedName>
</protein>
<proteinExistence type="predicted"/>
<evidence type="ECO:0000256" key="1">
    <source>
        <dbReference type="SAM" id="SignalP"/>
    </source>
</evidence>
<keyword evidence="3" id="KW-1185">Reference proteome</keyword>
<gene>
    <name evidence="2" type="ORF">ACFSKV_04590</name>
</gene>
<feature type="chain" id="PRO_5046951887" description="Outer membrane protein beta-barrel domain-containing protein" evidence="1">
    <location>
        <begin position="22"/>
        <end position="272"/>
    </location>
</feature>
<sequence length="272" mass="31314">MKNILLICTVFLCLGRGMSIAQESKSHGAEASLGITRGTNKLHDWQASPMQYFTNSNGLKGDYRRITPRNLWYFGFEAGMGEMIAPALGKRQFRFEEGGEPFYLVPTLYQGMLFAQYLRKVSTHSKNTSYLGLKISDSFFYADGLAMNIWTMNLLEFSSNYTFIRKFGERHQIEGNISIPLVASVARMPFSNVVSQPDKSQSRAFLEGAEWEFLGKYVHPEIGIAYQYALSKRNSIRFTYRYQWLSYDQPRSIKMSDHQIGLAYVYKFQFSK</sequence>
<evidence type="ECO:0000313" key="3">
    <source>
        <dbReference type="Proteomes" id="UP001597414"/>
    </source>
</evidence>
<dbReference type="RefSeq" id="WP_380800702.1">
    <property type="nucleotide sequence ID" value="NZ_JBHUIV010000010.1"/>
</dbReference>
<comment type="caution">
    <text evidence="2">The sequence shown here is derived from an EMBL/GenBank/DDBJ whole genome shotgun (WGS) entry which is preliminary data.</text>
</comment>
<name>A0ABW5B4Q4_9BACT</name>
<evidence type="ECO:0000313" key="2">
    <source>
        <dbReference type="EMBL" id="MFD2200832.1"/>
    </source>
</evidence>
<dbReference type="EMBL" id="JBHUIV010000010">
    <property type="protein sequence ID" value="MFD2200832.1"/>
    <property type="molecule type" value="Genomic_DNA"/>
</dbReference>
<accession>A0ABW5B4Q4</accession>
<dbReference type="Proteomes" id="UP001597414">
    <property type="component" value="Unassembled WGS sequence"/>
</dbReference>
<feature type="signal peptide" evidence="1">
    <location>
        <begin position="1"/>
        <end position="21"/>
    </location>
</feature>
<evidence type="ECO:0008006" key="4">
    <source>
        <dbReference type="Google" id="ProtNLM"/>
    </source>
</evidence>
<reference evidence="3" key="1">
    <citation type="journal article" date="2019" name="Int. J. Syst. Evol. Microbiol.">
        <title>The Global Catalogue of Microorganisms (GCM) 10K type strain sequencing project: providing services to taxonomists for standard genome sequencing and annotation.</title>
        <authorList>
            <consortium name="The Broad Institute Genomics Platform"/>
            <consortium name="The Broad Institute Genome Sequencing Center for Infectious Disease"/>
            <person name="Wu L."/>
            <person name="Ma J."/>
        </authorList>
    </citation>
    <scope>NUCLEOTIDE SEQUENCE [LARGE SCALE GENOMIC DNA]</scope>
    <source>
        <strain evidence="3">KCTC 19812</strain>
    </source>
</reference>
<organism evidence="2 3">
    <name type="scientific">Shivajiella indica</name>
    <dbReference type="NCBI Taxonomy" id="872115"/>
    <lineage>
        <taxon>Bacteria</taxon>
        <taxon>Pseudomonadati</taxon>
        <taxon>Bacteroidota</taxon>
        <taxon>Cytophagia</taxon>
        <taxon>Cytophagales</taxon>
        <taxon>Cyclobacteriaceae</taxon>
        <taxon>Shivajiella</taxon>
    </lineage>
</organism>